<accession>A0ABS8W491</accession>
<sequence>MLSLVAARHCVDTFECLAGHIGLKRDLETREKKKRSHGDKIASLDVEVDEKAPHGPGSLEVFQASILSAAWSFHYGGYARGVPRIAMRGLRMYYGALEATRS</sequence>
<gene>
    <name evidence="1" type="ORF">HAX54_044198</name>
</gene>
<keyword evidence="2" id="KW-1185">Reference proteome</keyword>
<dbReference type="Proteomes" id="UP000823775">
    <property type="component" value="Unassembled WGS sequence"/>
</dbReference>
<reference evidence="1 2" key="1">
    <citation type="journal article" date="2021" name="BMC Genomics">
        <title>Datura genome reveals duplications of psychoactive alkaloid biosynthetic genes and high mutation rate following tissue culture.</title>
        <authorList>
            <person name="Rajewski A."/>
            <person name="Carter-House D."/>
            <person name="Stajich J."/>
            <person name="Litt A."/>
        </authorList>
    </citation>
    <scope>NUCLEOTIDE SEQUENCE [LARGE SCALE GENOMIC DNA]</scope>
    <source>
        <strain evidence="1">AR-01</strain>
    </source>
</reference>
<evidence type="ECO:0000313" key="1">
    <source>
        <dbReference type="EMBL" id="MCE2056188.1"/>
    </source>
</evidence>
<evidence type="ECO:0000313" key="2">
    <source>
        <dbReference type="Proteomes" id="UP000823775"/>
    </source>
</evidence>
<organism evidence="1 2">
    <name type="scientific">Datura stramonium</name>
    <name type="common">Jimsonweed</name>
    <name type="synonym">Common thornapple</name>
    <dbReference type="NCBI Taxonomy" id="4076"/>
    <lineage>
        <taxon>Eukaryota</taxon>
        <taxon>Viridiplantae</taxon>
        <taxon>Streptophyta</taxon>
        <taxon>Embryophyta</taxon>
        <taxon>Tracheophyta</taxon>
        <taxon>Spermatophyta</taxon>
        <taxon>Magnoliopsida</taxon>
        <taxon>eudicotyledons</taxon>
        <taxon>Gunneridae</taxon>
        <taxon>Pentapetalae</taxon>
        <taxon>asterids</taxon>
        <taxon>lamiids</taxon>
        <taxon>Solanales</taxon>
        <taxon>Solanaceae</taxon>
        <taxon>Solanoideae</taxon>
        <taxon>Datureae</taxon>
        <taxon>Datura</taxon>
    </lineage>
</organism>
<proteinExistence type="predicted"/>
<name>A0ABS8W491_DATST</name>
<protein>
    <submittedName>
        <fullName evidence="1">Uncharacterized protein</fullName>
    </submittedName>
</protein>
<dbReference type="EMBL" id="JACEIK010006711">
    <property type="protein sequence ID" value="MCE2056188.1"/>
    <property type="molecule type" value="Genomic_DNA"/>
</dbReference>
<comment type="caution">
    <text evidence="1">The sequence shown here is derived from an EMBL/GenBank/DDBJ whole genome shotgun (WGS) entry which is preliminary data.</text>
</comment>